<evidence type="ECO:0000313" key="7">
    <source>
        <dbReference type="EMBL" id="AZA12632.1"/>
    </source>
</evidence>
<dbReference type="AlphaFoldDB" id="A0A3G6J3Y2"/>
<dbReference type="NCBIfam" id="NF010761">
    <property type="entry name" value="PRK14164.1"/>
    <property type="match status" value="1"/>
</dbReference>
<name>A0A3G6J3Y2_9CORY</name>
<accession>A0A3G6J3Y2</accession>
<feature type="region of interest" description="Disordered" evidence="6">
    <location>
        <begin position="1"/>
        <end position="60"/>
    </location>
</feature>
<dbReference type="SUPFAM" id="SSF58014">
    <property type="entry name" value="Coiled-coil domain of nucleotide exchange factor GrpE"/>
    <property type="match status" value="1"/>
</dbReference>
<comment type="similarity">
    <text evidence="1 3 5">Belongs to the GrpE family.</text>
</comment>
<evidence type="ECO:0000256" key="1">
    <source>
        <dbReference type="ARBA" id="ARBA00009054"/>
    </source>
</evidence>
<keyword evidence="3 4" id="KW-0346">Stress response</keyword>
<dbReference type="CDD" id="cd00446">
    <property type="entry name" value="GrpE"/>
    <property type="match status" value="1"/>
</dbReference>
<sequence length="235" mass="24854">MTNPDQPAAGAADVPPENAATNGEQGADVAADRTTGAAADSTGNASTDQQATEKSTSEEELLAALEQDLESATDDVDESAALANQLQERTEDLQRVTAEYANFRRRTDRDRQALIASTKSSVVASFLPVLDDLDLANQHGDLTGPIKAVADKLESVFTGLEVRRFGTPGDSFDPEIHEAVQDLSAGETKVLGTVLRPGYMIGDKLIRTAMVIIDDPAAEDTNPSAAHSDEDRSGE</sequence>
<dbReference type="HAMAP" id="MF_01151">
    <property type="entry name" value="GrpE"/>
    <property type="match status" value="1"/>
</dbReference>
<keyword evidence="2 3" id="KW-0143">Chaperone</keyword>
<dbReference type="Pfam" id="PF01025">
    <property type="entry name" value="GrpE"/>
    <property type="match status" value="1"/>
</dbReference>
<organism evidence="7 8">
    <name type="scientific">Corynebacterium choanae</name>
    <dbReference type="NCBI Taxonomy" id="1862358"/>
    <lineage>
        <taxon>Bacteria</taxon>
        <taxon>Bacillati</taxon>
        <taxon>Actinomycetota</taxon>
        <taxon>Actinomycetes</taxon>
        <taxon>Mycobacteriales</taxon>
        <taxon>Corynebacteriaceae</taxon>
        <taxon>Corynebacterium</taxon>
    </lineage>
</organism>
<dbReference type="GO" id="GO:0000774">
    <property type="term" value="F:adenyl-nucleotide exchange factor activity"/>
    <property type="evidence" value="ECO:0007669"/>
    <property type="project" value="InterPro"/>
</dbReference>
<dbReference type="PANTHER" id="PTHR21237:SF23">
    <property type="entry name" value="GRPE PROTEIN HOMOLOG, MITOCHONDRIAL"/>
    <property type="match status" value="1"/>
</dbReference>
<dbReference type="GO" id="GO:0005737">
    <property type="term" value="C:cytoplasm"/>
    <property type="evidence" value="ECO:0007669"/>
    <property type="project" value="UniProtKB-SubCell"/>
</dbReference>
<dbReference type="GO" id="GO:0051082">
    <property type="term" value="F:unfolded protein binding"/>
    <property type="evidence" value="ECO:0007669"/>
    <property type="project" value="TreeGrafter"/>
</dbReference>
<keyword evidence="8" id="KW-1185">Reference proteome</keyword>
<gene>
    <name evidence="3" type="primary">grpE</name>
    <name evidence="7" type="ORF">CCHOA_01020</name>
</gene>
<reference evidence="7 8" key="1">
    <citation type="submission" date="2018-11" db="EMBL/GenBank/DDBJ databases">
        <authorList>
            <person name="Kleinhagauer T."/>
            <person name="Glaeser S.P."/>
            <person name="Spergser J."/>
            <person name="Ruckert C."/>
            <person name="Kaempfer P."/>
            <person name="Busse H.-J."/>
        </authorList>
    </citation>
    <scope>NUCLEOTIDE SEQUENCE [LARGE SCALE GENOMIC DNA]</scope>
    <source>
        <strain evidence="7 8">200CH</strain>
    </source>
</reference>
<comment type="function">
    <text evidence="3 4">Participates actively in the response to hyperosmotic and heat shock by preventing the aggregation of stress-denatured proteins, in association with DnaK and GrpE. It is the nucleotide exchange factor for DnaK and may function as a thermosensor. Unfolded proteins bind initially to DnaJ; upon interaction with the DnaJ-bound protein, DnaK hydrolyzes its bound ATP, resulting in the formation of a stable complex. GrpE releases ADP from DnaK; ATP binding to DnaK triggers the release of the substrate protein, thus completing the reaction cycle. Several rounds of ATP-dependent interactions between DnaJ, DnaK and GrpE are required for fully efficient folding.</text>
</comment>
<dbReference type="Gene3D" id="3.90.20.20">
    <property type="match status" value="1"/>
</dbReference>
<dbReference type="PROSITE" id="PS01071">
    <property type="entry name" value="GRPE"/>
    <property type="match status" value="1"/>
</dbReference>
<dbReference type="Gene3D" id="2.30.22.10">
    <property type="entry name" value="Head domain of nucleotide exchange factor GrpE"/>
    <property type="match status" value="1"/>
</dbReference>
<evidence type="ECO:0000256" key="6">
    <source>
        <dbReference type="SAM" id="MobiDB-lite"/>
    </source>
</evidence>
<dbReference type="OrthoDB" id="5191115at2"/>
<evidence type="ECO:0000256" key="2">
    <source>
        <dbReference type="ARBA" id="ARBA00023186"/>
    </source>
</evidence>
<evidence type="ECO:0000256" key="4">
    <source>
        <dbReference type="RuleBase" id="RU000639"/>
    </source>
</evidence>
<dbReference type="GO" id="GO:0051087">
    <property type="term" value="F:protein-folding chaperone binding"/>
    <property type="evidence" value="ECO:0007669"/>
    <property type="project" value="InterPro"/>
</dbReference>
<proteinExistence type="inferred from homology"/>
<dbReference type="RefSeq" id="WP_123925838.1">
    <property type="nucleotide sequence ID" value="NZ_CP033896.1"/>
</dbReference>
<dbReference type="InterPro" id="IPR013805">
    <property type="entry name" value="GrpE_CC"/>
</dbReference>
<dbReference type="PANTHER" id="PTHR21237">
    <property type="entry name" value="GRPE PROTEIN"/>
    <property type="match status" value="1"/>
</dbReference>
<evidence type="ECO:0000256" key="5">
    <source>
        <dbReference type="RuleBase" id="RU004478"/>
    </source>
</evidence>
<protein>
    <recommendedName>
        <fullName evidence="3 4">Protein GrpE</fullName>
    </recommendedName>
    <alternativeName>
        <fullName evidence="3">HSP-70 cofactor</fullName>
    </alternativeName>
</protein>
<dbReference type="SUPFAM" id="SSF51064">
    <property type="entry name" value="Head domain of nucleotide exchange factor GrpE"/>
    <property type="match status" value="1"/>
</dbReference>
<dbReference type="PRINTS" id="PR00773">
    <property type="entry name" value="GRPEPROTEIN"/>
</dbReference>
<evidence type="ECO:0000313" key="8">
    <source>
        <dbReference type="Proteomes" id="UP000269019"/>
    </source>
</evidence>
<dbReference type="GO" id="GO:0042803">
    <property type="term" value="F:protein homodimerization activity"/>
    <property type="evidence" value="ECO:0007669"/>
    <property type="project" value="InterPro"/>
</dbReference>
<dbReference type="InterPro" id="IPR009012">
    <property type="entry name" value="GrpE_head"/>
</dbReference>
<dbReference type="InterPro" id="IPR000740">
    <property type="entry name" value="GrpE"/>
</dbReference>
<evidence type="ECO:0000256" key="3">
    <source>
        <dbReference type="HAMAP-Rule" id="MF_01151"/>
    </source>
</evidence>
<dbReference type="Proteomes" id="UP000269019">
    <property type="component" value="Chromosome"/>
</dbReference>
<comment type="subcellular location">
    <subcellularLocation>
        <location evidence="3">Cytoplasm</location>
    </subcellularLocation>
</comment>
<dbReference type="KEGG" id="ccho:CCHOA_01020"/>
<dbReference type="GO" id="GO:0006457">
    <property type="term" value="P:protein folding"/>
    <property type="evidence" value="ECO:0007669"/>
    <property type="project" value="InterPro"/>
</dbReference>
<keyword evidence="3" id="KW-0963">Cytoplasm</keyword>
<feature type="compositionally biased region" description="Polar residues" evidence="6">
    <location>
        <begin position="41"/>
        <end position="50"/>
    </location>
</feature>
<dbReference type="EMBL" id="CP033896">
    <property type="protein sequence ID" value="AZA12632.1"/>
    <property type="molecule type" value="Genomic_DNA"/>
</dbReference>
<comment type="subunit">
    <text evidence="3">Homodimer.</text>
</comment>